<evidence type="ECO:0000256" key="14">
    <source>
        <dbReference type="ARBA" id="ARBA00022842"/>
    </source>
</evidence>
<dbReference type="FunFam" id="1.10.150.810:FF:000001">
    <property type="entry name" value="DNA polymerase kappa"/>
    <property type="match status" value="1"/>
</dbReference>
<dbReference type="InterPro" id="IPR043502">
    <property type="entry name" value="DNA/RNA_pol_sf"/>
</dbReference>
<keyword evidence="6" id="KW-0515">Mutator protein</keyword>
<evidence type="ECO:0000256" key="13">
    <source>
        <dbReference type="ARBA" id="ARBA00022833"/>
    </source>
</evidence>
<dbReference type="FunFam" id="3.40.1170.60:FF:000002">
    <property type="entry name" value="Polymerase (DNA directed) kappa"/>
    <property type="match status" value="1"/>
</dbReference>
<dbReference type="Gene3D" id="3.30.1490.100">
    <property type="entry name" value="DNA polymerase, Y-family, little finger domain"/>
    <property type="match status" value="1"/>
</dbReference>
<evidence type="ECO:0000256" key="2">
    <source>
        <dbReference type="ARBA" id="ARBA00004123"/>
    </source>
</evidence>
<dbReference type="SUPFAM" id="SSF100879">
    <property type="entry name" value="Lesion bypass DNA polymerase (Y-family), little finger domain"/>
    <property type="match status" value="1"/>
</dbReference>
<keyword evidence="8" id="KW-0548">Nucleotidyltransferase</keyword>
<dbReference type="Pfam" id="PF00817">
    <property type="entry name" value="IMS"/>
    <property type="match status" value="1"/>
</dbReference>
<dbReference type="GO" id="GO:0006260">
    <property type="term" value="P:DNA replication"/>
    <property type="evidence" value="ECO:0007669"/>
    <property type="project" value="UniProtKB-KW"/>
</dbReference>
<dbReference type="GO" id="GO:0003887">
    <property type="term" value="F:DNA-directed DNA polymerase activity"/>
    <property type="evidence" value="ECO:0007669"/>
    <property type="project" value="UniProtKB-KW"/>
</dbReference>
<comment type="caution">
    <text evidence="23">The sequence shown here is derived from an EMBL/GenBank/DDBJ whole genome shotgun (WGS) entry which is preliminary data.</text>
</comment>
<dbReference type="InterPro" id="IPR036775">
    <property type="entry name" value="DNA_pol_Y-fam_lit_finger_sf"/>
</dbReference>
<evidence type="ECO:0000256" key="10">
    <source>
        <dbReference type="ARBA" id="ARBA00022723"/>
    </source>
</evidence>
<evidence type="ECO:0000256" key="17">
    <source>
        <dbReference type="ARBA" id="ARBA00023204"/>
    </source>
</evidence>
<evidence type="ECO:0000259" key="22">
    <source>
        <dbReference type="PROSITE" id="PS50173"/>
    </source>
</evidence>
<keyword evidence="9" id="KW-0235">DNA replication</keyword>
<keyword evidence="15" id="KW-0239">DNA-directed DNA polymerase</keyword>
<dbReference type="InterPro" id="IPR017961">
    <property type="entry name" value="DNA_pol_Y-fam_little_finger"/>
</dbReference>
<feature type="compositionally biased region" description="Basic residues" evidence="21">
    <location>
        <begin position="735"/>
        <end position="746"/>
    </location>
</feature>
<dbReference type="Gene3D" id="3.40.1170.60">
    <property type="match status" value="1"/>
</dbReference>
<evidence type="ECO:0000256" key="19">
    <source>
        <dbReference type="ARBA" id="ARBA00049244"/>
    </source>
</evidence>
<keyword evidence="14" id="KW-0460">Magnesium</keyword>
<dbReference type="GO" id="GO:0042276">
    <property type="term" value="P:error-prone translesion synthesis"/>
    <property type="evidence" value="ECO:0007669"/>
    <property type="project" value="TreeGrafter"/>
</dbReference>
<comment type="subcellular location">
    <subcellularLocation>
        <location evidence="2">Nucleus</location>
    </subcellularLocation>
</comment>
<proteinExistence type="inferred from homology"/>
<dbReference type="SMART" id="SM00734">
    <property type="entry name" value="ZnF_Rad18"/>
    <property type="match status" value="2"/>
</dbReference>
<gene>
    <name evidence="23" type="ORF">SK128_018365</name>
</gene>
<dbReference type="GO" id="GO:0008270">
    <property type="term" value="F:zinc ion binding"/>
    <property type="evidence" value="ECO:0007669"/>
    <property type="project" value="UniProtKB-KW"/>
</dbReference>
<feature type="domain" description="UmuC" evidence="22">
    <location>
        <begin position="90"/>
        <end position="284"/>
    </location>
</feature>
<keyword evidence="18" id="KW-0539">Nucleus</keyword>
<evidence type="ECO:0000256" key="20">
    <source>
        <dbReference type="SAM" id="Coils"/>
    </source>
</evidence>
<dbReference type="PANTHER" id="PTHR11076">
    <property type="entry name" value="DNA REPAIR POLYMERASE UMUC / TRANSFERASE FAMILY MEMBER"/>
    <property type="match status" value="1"/>
</dbReference>
<dbReference type="PANTHER" id="PTHR11076:SF33">
    <property type="entry name" value="DNA POLYMERASE KAPPA"/>
    <property type="match status" value="1"/>
</dbReference>
<evidence type="ECO:0000256" key="7">
    <source>
        <dbReference type="ARBA" id="ARBA00022679"/>
    </source>
</evidence>
<dbReference type="GO" id="GO:0003684">
    <property type="term" value="F:damaged DNA binding"/>
    <property type="evidence" value="ECO:0007669"/>
    <property type="project" value="InterPro"/>
</dbReference>
<keyword evidence="11" id="KW-0227">DNA damage</keyword>
<evidence type="ECO:0000256" key="21">
    <source>
        <dbReference type="SAM" id="MobiDB-lite"/>
    </source>
</evidence>
<evidence type="ECO:0000256" key="8">
    <source>
        <dbReference type="ARBA" id="ARBA00022695"/>
    </source>
</evidence>
<evidence type="ECO:0000256" key="11">
    <source>
        <dbReference type="ARBA" id="ARBA00022763"/>
    </source>
</evidence>
<dbReference type="SUPFAM" id="SSF56672">
    <property type="entry name" value="DNA/RNA polymerases"/>
    <property type="match status" value="1"/>
</dbReference>
<keyword evidence="24" id="KW-1185">Reference proteome</keyword>
<feature type="coiled-coil region" evidence="20">
    <location>
        <begin position="59"/>
        <end position="86"/>
    </location>
</feature>
<evidence type="ECO:0000256" key="4">
    <source>
        <dbReference type="ARBA" id="ARBA00012417"/>
    </source>
</evidence>
<dbReference type="HAMAP" id="MF_01113">
    <property type="entry name" value="DNApol_IV"/>
    <property type="match status" value="1"/>
</dbReference>
<dbReference type="EMBL" id="JAXCGZ010005960">
    <property type="protein sequence ID" value="KAK7080378.1"/>
    <property type="molecule type" value="Genomic_DNA"/>
</dbReference>
<dbReference type="GO" id="GO:0006281">
    <property type="term" value="P:DNA repair"/>
    <property type="evidence" value="ECO:0007669"/>
    <property type="project" value="UniProtKB-KW"/>
</dbReference>
<accession>A0AAN9AA72</accession>
<evidence type="ECO:0000256" key="12">
    <source>
        <dbReference type="ARBA" id="ARBA00022771"/>
    </source>
</evidence>
<keyword evidence="20" id="KW-0175">Coiled coil</keyword>
<evidence type="ECO:0000256" key="5">
    <source>
        <dbReference type="ARBA" id="ARBA00016178"/>
    </source>
</evidence>
<dbReference type="NCBIfam" id="NF002677">
    <property type="entry name" value="PRK02406.1"/>
    <property type="match status" value="1"/>
</dbReference>
<keyword evidence="13" id="KW-0862">Zinc</keyword>
<dbReference type="Proteomes" id="UP001381693">
    <property type="component" value="Unassembled WGS sequence"/>
</dbReference>
<evidence type="ECO:0000256" key="16">
    <source>
        <dbReference type="ARBA" id="ARBA00023125"/>
    </source>
</evidence>
<keyword evidence="10" id="KW-0479">Metal-binding</keyword>
<dbReference type="Pfam" id="PF11799">
    <property type="entry name" value="IMS_C"/>
    <property type="match status" value="1"/>
</dbReference>
<evidence type="ECO:0000256" key="9">
    <source>
        <dbReference type="ARBA" id="ARBA00022705"/>
    </source>
</evidence>
<dbReference type="InterPro" id="IPR050116">
    <property type="entry name" value="DNA_polymerase-Y"/>
</dbReference>
<feature type="compositionally biased region" description="Polar residues" evidence="21">
    <location>
        <begin position="485"/>
        <end position="517"/>
    </location>
</feature>
<evidence type="ECO:0000256" key="3">
    <source>
        <dbReference type="ARBA" id="ARBA00010945"/>
    </source>
</evidence>
<keyword evidence="12" id="KW-0863">Zinc-finger</keyword>
<dbReference type="AlphaFoldDB" id="A0AAN9AA72"/>
<dbReference type="InterPro" id="IPR022880">
    <property type="entry name" value="DNApol_IV"/>
</dbReference>
<dbReference type="InterPro" id="IPR001126">
    <property type="entry name" value="UmuC"/>
</dbReference>
<dbReference type="Gene3D" id="3.30.160.60">
    <property type="entry name" value="Classic Zinc Finger"/>
    <property type="match status" value="1"/>
</dbReference>
<dbReference type="FunFam" id="1.10.150.810:FF:000003">
    <property type="entry name" value="DNA polymerase kappa subunit"/>
    <property type="match status" value="1"/>
</dbReference>
<protein>
    <recommendedName>
        <fullName evidence="5">DNA polymerase kappa</fullName>
        <ecNumber evidence="4">2.7.7.7</ecNumber>
    </recommendedName>
</protein>
<dbReference type="CDD" id="cd03586">
    <property type="entry name" value="PolY_Pol_IV_kappa"/>
    <property type="match status" value="1"/>
</dbReference>
<comment type="cofactor">
    <cofactor evidence="1">
        <name>Mg(2+)</name>
        <dbReference type="ChEBI" id="CHEBI:18420"/>
    </cofactor>
</comment>
<evidence type="ECO:0000256" key="6">
    <source>
        <dbReference type="ARBA" id="ARBA00022457"/>
    </source>
</evidence>
<sequence>MAPQTLALNTHKAGMEGLDVEKINEILQKASEGSKFYHHKQKCQKRLDAKISEMLKFKSALTEEQIKKATLQMDRLIEELESSRDLTRTIVHVDMDMFYAAVEMRDDPNLRDKPMAVGGTGMLSTSNYAARKFGVRAAMPGFIGKKLCPELVIVPPDFTKYKAASKTVQEVFGEYDPNFCMMSLDEGYLDITDYIHDNGSRYSEYSEDDVSSENVASAIVREMRAKIQEKTQLTASAGIAPNTRLAKVCSDMNKPNGQFYLPPNREKILEFVATLPIRKVSGIGNVMEQQLKALEINVCSDLMEKRGPLRLIFSDLNYNHFLMIALGISDTRLDAWTERERKSISTETTFRGTNDRSFLVKQTEDLCRELVEDLIQKDILGKIFTLKIKTTDFQIKTRAHTFPEATCSLDVLMSTARRLLQHEMDASAQPLSLRLIGVRMSNLMSSAELGPSRQVTLTQMFSKSLSRTSQERKFSDSSTSSDTTKNLSEISGNHTRNTTTESKVSLSEKSCSFDKNNSKQRVTNKNFIEKFLVKSPMKLKPPKMKYDCPVCFQEIEVDSLDTINTHVDKCLESKTSSQVSGSSPVNVVPTDIEVIDICESDIAKHDSDEWKCKGNAKHVLCNNSLRERELGKNTKTSIDVNTEKYHSEGEEHVESAREKQALLCPVCKSESFENELNLNCHLDECLSLRTINDIMQSSTSPRMSHTSNDAGTSFFRTVQNYSQVCKPHPSDPPRKKQKISHNKSDT</sequence>
<dbReference type="InterPro" id="IPR043128">
    <property type="entry name" value="Rev_trsase/Diguanyl_cyclase"/>
</dbReference>
<dbReference type="PIRSF" id="PIRSF036603">
    <property type="entry name" value="DPol_eta"/>
    <property type="match status" value="1"/>
</dbReference>
<dbReference type="PROSITE" id="PS50173">
    <property type="entry name" value="UMUC"/>
    <property type="match status" value="1"/>
</dbReference>
<dbReference type="GO" id="GO:0005634">
    <property type="term" value="C:nucleus"/>
    <property type="evidence" value="ECO:0007669"/>
    <property type="project" value="UniProtKB-SubCell"/>
</dbReference>
<name>A0AAN9AA72_HALRR</name>
<feature type="region of interest" description="Disordered" evidence="21">
    <location>
        <begin position="723"/>
        <end position="746"/>
    </location>
</feature>
<dbReference type="Gene3D" id="3.30.70.270">
    <property type="match status" value="1"/>
</dbReference>
<keyword evidence="7" id="KW-0808">Transferase</keyword>
<reference evidence="23 24" key="1">
    <citation type="submission" date="2023-11" db="EMBL/GenBank/DDBJ databases">
        <title>Halocaridina rubra genome assembly.</title>
        <authorList>
            <person name="Smith C."/>
        </authorList>
    </citation>
    <scope>NUCLEOTIDE SEQUENCE [LARGE SCALE GENOMIC DNA]</scope>
    <source>
        <strain evidence="23">EP-1</strain>
        <tissue evidence="23">Whole</tissue>
    </source>
</reference>
<evidence type="ECO:0000313" key="24">
    <source>
        <dbReference type="Proteomes" id="UP001381693"/>
    </source>
</evidence>
<keyword evidence="17" id="KW-0234">DNA repair</keyword>
<keyword evidence="16" id="KW-0238">DNA-binding</keyword>
<comment type="catalytic activity">
    <reaction evidence="19">
        <text>DNA(n) + a 2'-deoxyribonucleoside 5'-triphosphate = DNA(n+1) + diphosphate</text>
        <dbReference type="Rhea" id="RHEA:22508"/>
        <dbReference type="Rhea" id="RHEA-COMP:17339"/>
        <dbReference type="Rhea" id="RHEA-COMP:17340"/>
        <dbReference type="ChEBI" id="CHEBI:33019"/>
        <dbReference type="ChEBI" id="CHEBI:61560"/>
        <dbReference type="ChEBI" id="CHEBI:173112"/>
        <dbReference type="EC" id="2.7.7.7"/>
    </reaction>
</comment>
<dbReference type="InterPro" id="IPR006642">
    <property type="entry name" value="Rad18_UBZ4"/>
</dbReference>
<comment type="similarity">
    <text evidence="3">Belongs to the DNA polymerase type-Y family.</text>
</comment>
<evidence type="ECO:0000313" key="23">
    <source>
        <dbReference type="EMBL" id="KAK7080378.1"/>
    </source>
</evidence>
<dbReference type="FunFam" id="3.30.1490.100:FF:000004">
    <property type="entry name" value="DNA polymerase IV"/>
    <property type="match status" value="1"/>
</dbReference>
<evidence type="ECO:0000256" key="15">
    <source>
        <dbReference type="ARBA" id="ARBA00022932"/>
    </source>
</evidence>
<evidence type="ECO:0000256" key="1">
    <source>
        <dbReference type="ARBA" id="ARBA00001946"/>
    </source>
</evidence>
<organism evidence="23 24">
    <name type="scientific">Halocaridina rubra</name>
    <name type="common">Hawaiian red shrimp</name>
    <dbReference type="NCBI Taxonomy" id="373956"/>
    <lineage>
        <taxon>Eukaryota</taxon>
        <taxon>Metazoa</taxon>
        <taxon>Ecdysozoa</taxon>
        <taxon>Arthropoda</taxon>
        <taxon>Crustacea</taxon>
        <taxon>Multicrustacea</taxon>
        <taxon>Malacostraca</taxon>
        <taxon>Eumalacostraca</taxon>
        <taxon>Eucarida</taxon>
        <taxon>Decapoda</taxon>
        <taxon>Pleocyemata</taxon>
        <taxon>Caridea</taxon>
        <taxon>Atyoidea</taxon>
        <taxon>Atyidae</taxon>
        <taxon>Halocaridina</taxon>
    </lineage>
</organism>
<dbReference type="Gene3D" id="1.10.150.20">
    <property type="entry name" value="5' to 3' exonuclease, C-terminal subdomain"/>
    <property type="match status" value="1"/>
</dbReference>
<dbReference type="Gene3D" id="1.10.150.810">
    <property type="match status" value="1"/>
</dbReference>
<evidence type="ECO:0000256" key="18">
    <source>
        <dbReference type="ARBA" id="ARBA00023242"/>
    </source>
</evidence>
<feature type="region of interest" description="Disordered" evidence="21">
    <location>
        <begin position="463"/>
        <end position="517"/>
    </location>
</feature>
<dbReference type="EC" id="2.7.7.7" evidence="4"/>